<sequence>MLRHTVLSMAFLAALAVASPQAGGGGDDKANEARVYALCHPPPGSSISTGGTRPPCQFFEELR</sequence>
<dbReference type="EnsemblFungi" id="MAPG_02589T0">
    <property type="protein sequence ID" value="MAPG_02589T0"/>
    <property type="gene ID" value="MAPG_02589"/>
</dbReference>
<name>A0A0C4DRS5_MAGP6</name>
<dbReference type="Proteomes" id="UP000011715">
    <property type="component" value="Unassembled WGS sequence"/>
</dbReference>
<keyword evidence="1" id="KW-0732">Signal</keyword>
<protein>
    <submittedName>
        <fullName evidence="2 3">Uncharacterized protein</fullName>
    </submittedName>
</protein>
<organism evidence="3 4">
    <name type="scientific">Magnaporthiopsis poae (strain ATCC 64411 / 73-15)</name>
    <name type="common">Kentucky bluegrass fungus</name>
    <name type="synonym">Magnaporthe poae</name>
    <dbReference type="NCBI Taxonomy" id="644358"/>
    <lineage>
        <taxon>Eukaryota</taxon>
        <taxon>Fungi</taxon>
        <taxon>Dikarya</taxon>
        <taxon>Ascomycota</taxon>
        <taxon>Pezizomycotina</taxon>
        <taxon>Sordariomycetes</taxon>
        <taxon>Sordariomycetidae</taxon>
        <taxon>Magnaporthales</taxon>
        <taxon>Magnaporthaceae</taxon>
        <taxon>Magnaporthiopsis</taxon>
    </lineage>
</organism>
<evidence type="ECO:0000256" key="1">
    <source>
        <dbReference type="SAM" id="SignalP"/>
    </source>
</evidence>
<reference evidence="3" key="4">
    <citation type="journal article" date="2015" name="G3 (Bethesda)">
        <title>Genome sequences of three phytopathogenic species of the Magnaporthaceae family of fungi.</title>
        <authorList>
            <person name="Okagaki L.H."/>
            <person name="Nunes C.C."/>
            <person name="Sailsbery J."/>
            <person name="Clay B."/>
            <person name="Brown D."/>
            <person name="John T."/>
            <person name="Oh Y."/>
            <person name="Young N."/>
            <person name="Fitzgerald M."/>
            <person name="Haas B.J."/>
            <person name="Zeng Q."/>
            <person name="Young S."/>
            <person name="Adiconis X."/>
            <person name="Fan L."/>
            <person name="Levin J.Z."/>
            <person name="Mitchell T.K."/>
            <person name="Okubara P.A."/>
            <person name="Farman M.L."/>
            <person name="Kohn L.M."/>
            <person name="Birren B."/>
            <person name="Ma L.-J."/>
            <person name="Dean R.A."/>
        </authorList>
    </citation>
    <scope>NUCLEOTIDE SEQUENCE</scope>
    <source>
        <strain evidence="3">ATCC 64411 / 73-15</strain>
    </source>
</reference>
<evidence type="ECO:0000313" key="4">
    <source>
        <dbReference type="Proteomes" id="UP000011715"/>
    </source>
</evidence>
<accession>A0A0C4DRS5</accession>
<dbReference type="EMBL" id="ADBL01000637">
    <property type="status" value="NOT_ANNOTATED_CDS"/>
    <property type="molecule type" value="Genomic_DNA"/>
</dbReference>
<reference evidence="3" key="5">
    <citation type="submission" date="2015-06" db="UniProtKB">
        <authorList>
            <consortium name="EnsemblFungi"/>
        </authorList>
    </citation>
    <scope>IDENTIFICATION</scope>
    <source>
        <strain evidence="3">ATCC 64411</strain>
    </source>
</reference>
<dbReference type="AlphaFoldDB" id="A0A0C4DRS5"/>
<reference evidence="4" key="2">
    <citation type="submission" date="2010-05" db="EMBL/GenBank/DDBJ databases">
        <title>The genome sequence of Magnaporthe poae strain ATCC 64411.</title>
        <authorList>
            <person name="Ma L.-J."/>
            <person name="Dead R."/>
            <person name="Young S."/>
            <person name="Zeng Q."/>
            <person name="Koehrsen M."/>
            <person name="Alvarado L."/>
            <person name="Berlin A."/>
            <person name="Chapman S.B."/>
            <person name="Chen Z."/>
            <person name="Freedman E."/>
            <person name="Gellesch M."/>
            <person name="Goldberg J."/>
            <person name="Griggs A."/>
            <person name="Gujja S."/>
            <person name="Heilman E.R."/>
            <person name="Heiman D."/>
            <person name="Hepburn T."/>
            <person name="Howarth C."/>
            <person name="Jen D."/>
            <person name="Larson L."/>
            <person name="Mehta T."/>
            <person name="Neiman D."/>
            <person name="Pearson M."/>
            <person name="Roberts A."/>
            <person name="Saif S."/>
            <person name="Shea T."/>
            <person name="Shenoy N."/>
            <person name="Sisk P."/>
            <person name="Stolte C."/>
            <person name="Sykes S."/>
            <person name="Walk T."/>
            <person name="White J."/>
            <person name="Yandava C."/>
            <person name="Haas B."/>
            <person name="Nusbaum C."/>
            <person name="Birren B."/>
        </authorList>
    </citation>
    <scope>NUCLEOTIDE SEQUENCE [LARGE SCALE GENOMIC DNA]</scope>
    <source>
        <strain evidence="4">ATCC 64411 / 73-15</strain>
    </source>
</reference>
<proteinExistence type="predicted"/>
<evidence type="ECO:0000313" key="2">
    <source>
        <dbReference type="EMBL" id="KLU83532.1"/>
    </source>
</evidence>
<evidence type="ECO:0000313" key="3">
    <source>
        <dbReference type="EnsemblFungi" id="MAPG_02589T0"/>
    </source>
</evidence>
<dbReference type="EMBL" id="GL876967">
    <property type="protein sequence ID" value="KLU83532.1"/>
    <property type="molecule type" value="Genomic_DNA"/>
</dbReference>
<keyword evidence="4" id="KW-1185">Reference proteome</keyword>
<gene>
    <name evidence="2" type="ORF">MAPG_02589</name>
</gene>
<feature type="chain" id="PRO_5009385343" evidence="1">
    <location>
        <begin position="19"/>
        <end position="63"/>
    </location>
</feature>
<reference evidence="2" key="3">
    <citation type="submission" date="2011-03" db="EMBL/GenBank/DDBJ databases">
        <title>Annotation of Magnaporthe poae ATCC 64411.</title>
        <authorList>
            <person name="Ma L.-J."/>
            <person name="Dead R."/>
            <person name="Young S.K."/>
            <person name="Zeng Q."/>
            <person name="Gargeya S."/>
            <person name="Fitzgerald M."/>
            <person name="Haas B."/>
            <person name="Abouelleil A."/>
            <person name="Alvarado L."/>
            <person name="Arachchi H.M."/>
            <person name="Berlin A."/>
            <person name="Brown A."/>
            <person name="Chapman S.B."/>
            <person name="Chen Z."/>
            <person name="Dunbar C."/>
            <person name="Freedman E."/>
            <person name="Gearin G."/>
            <person name="Gellesch M."/>
            <person name="Goldberg J."/>
            <person name="Griggs A."/>
            <person name="Gujja S."/>
            <person name="Heiman D."/>
            <person name="Howarth C."/>
            <person name="Larson L."/>
            <person name="Lui A."/>
            <person name="MacDonald P.J.P."/>
            <person name="Mehta T."/>
            <person name="Montmayeur A."/>
            <person name="Murphy C."/>
            <person name="Neiman D."/>
            <person name="Pearson M."/>
            <person name="Priest M."/>
            <person name="Roberts A."/>
            <person name="Saif S."/>
            <person name="Shea T."/>
            <person name="Shenoy N."/>
            <person name="Sisk P."/>
            <person name="Stolte C."/>
            <person name="Sykes S."/>
            <person name="Yandava C."/>
            <person name="Wortman J."/>
            <person name="Nusbaum C."/>
            <person name="Birren B."/>
        </authorList>
    </citation>
    <scope>NUCLEOTIDE SEQUENCE</scope>
    <source>
        <strain evidence="2">ATCC 64411</strain>
    </source>
</reference>
<feature type="signal peptide" evidence="1">
    <location>
        <begin position="1"/>
        <end position="18"/>
    </location>
</feature>
<reference evidence="2" key="1">
    <citation type="submission" date="2010-05" db="EMBL/GenBank/DDBJ databases">
        <title>The Genome Sequence of Magnaporthe poae strain ATCC 64411.</title>
        <authorList>
            <consortium name="The Broad Institute Genome Sequencing Platform"/>
            <consortium name="Broad Institute Genome Sequencing Center for Infectious Disease"/>
            <person name="Ma L.-J."/>
            <person name="Dead R."/>
            <person name="Young S."/>
            <person name="Zeng Q."/>
            <person name="Koehrsen M."/>
            <person name="Alvarado L."/>
            <person name="Berlin A."/>
            <person name="Chapman S.B."/>
            <person name="Chen Z."/>
            <person name="Freedman E."/>
            <person name="Gellesch M."/>
            <person name="Goldberg J."/>
            <person name="Griggs A."/>
            <person name="Gujja S."/>
            <person name="Heilman E.R."/>
            <person name="Heiman D."/>
            <person name="Hepburn T."/>
            <person name="Howarth C."/>
            <person name="Jen D."/>
            <person name="Larson L."/>
            <person name="Mehta T."/>
            <person name="Neiman D."/>
            <person name="Pearson M."/>
            <person name="Roberts A."/>
            <person name="Saif S."/>
            <person name="Shea T."/>
            <person name="Shenoy N."/>
            <person name="Sisk P."/>
            <person name="Stolte C."/>
            <person name="Sykes S."/>
            <person name="Walk T."/>
            <person name="White J."/>
            <person name="Yandava C."/>
            <person name="Haas B."/>
            <person name="Nusbaum C."/>
            <person name="Birren B."/>
        </authorList>
    </citation>
    <scope>NUCLEOTIDE SEQUENCE</scope>
    <source>
        <strain evidence="2">ATCC 64411</strain>
    </source>
</reference>
<dbReference type="VEuPathDB" id="FungiDB:MAPG_02589"/>